<proteinExistence type="predicted"/>
<sequence>MIYESRVYTTLPGRMPALLARFENVTLGFWEKYGIRQVAFFTTVIGESSQDLSYLLAWESMAEREQKWTAFQSDPEWVAARAASEADGQIVANIASSFLTPTKFSALR</sequence>
<gene>
    <name evidence="2" type="ORF">ACFPJ4_04290</name>
</gene>
<evidence type="ECO:0000259" key="1">
    <source>
        <dbReference type="Pfam" id="PF07978"/>
    </source>
</evidence>
<dbReference type="RefSeq" id="WP_386739046.1">
    <property type="nucleotide sequence ID" value="NZ_JBHSMG010000001.1"/>
</dbReference>
<dbReference type="InterPro" id="IPR012577">
    <property type="entry name" value="NIPSNAP"/>
</dbReference>
<feature type="domain" description="NIPSNAP" evidence="1">
    <location>
        <begin position="3"/>
        <end position="105"/>
    </location>
</feature>
<evidence type="ECO:0000313" key="2">
    <source>
        <dbReference type="EMBL" id="MFC5501457.1"/>
    </source>
</evidence>
<reference evidence="3" key="1">
    <citation type="journal article" date="2019" name="Int. J. Syst. Evol. Microbiol.">
        <title>The Global Catalogue of Microorganisms (GCM) 10K type strain sequencing project: providing services to taxonomists for standard genome sequencing and annotation.</title>
        <authorList>
            <consortium name="The Broad Institute Genomics Platform"/>
            <consortium name="The Broad Institute Genome Sequencing Center for Infectious Disease"/>
            <person name="Wu L."/>
            <person name="Ma J."/>
        </authorList>
    </citation>
    <scope>NUCLEOTIDE SEQUENCE [LARGE SCALE GENOMIC DNA]</scope>
    <source>
        <strain evidence="3">CGMCC 4.6997</strain>
    </source>
</reference>
<dbReference type="InterPro" id="IPR011008">
    <property type="entry name" value="Dimeric_a/b-barrel"/>
</dbReference>
<keyword evidence="3" id="KW-1185">Reference proteome</keyword>
<evidence type="ECO:0000313" key="3">
    <source>
        <dbReference type="Proteomes" id="UP001596039"/>
    </source>
</evidence>
<accession>A0ABW0NQH7</accession>
<dbReference type="Pfam" id="PF07978">
    <property type="entry name" value="NIPSNAP"/>
    <property type="match status" value="1"/>
</dbReference>
<dbReference type="Proteomes" id="UP001596039">
    <property type="component" value="Unassembled WGS sequence"/>
</dbReference>
<name>A0ABW0NQH7_9MICO</name>
<comment type="caution">
    <text evidence="2">The sequence shown here is derived from an EMBL/GenBank/DDBJ whole genome shotgun (WGS) entry which is preliminary data.</text>
</comment>
<dbReference type="SUPFAM" id="SSF54909">
    <property type="entry name" value="Dimeric alpha+beta barrel"/>
    <property type="match status" value="1"/>
</dbReference>
<protein>
    <submittedName>
        <fullName evidence="2">NIPSNAP family protein</fullName>
    </submittedName>
</protein>
<dbReference type="Gene3D" id="3.30.70.100">
    <property type="match status" value="1"/>
</dbReference>
<organism evidence="2 3">
    <name type="scientific">Lysinimonas soli</name>
    <dbReference type="NCBI Taxonomy" id="1074233"/>
    <lineage>
        <taxon>Bacteria</taxon>
        <taxon>Bacillati</taxon>
        <taxon>Actinomycetota</taxon>
        <taxon>Actinomycetes</taxon>
        <taxon>Micrococcales</taxon>
        <taxon>Microbacteriaceae</taxon>
        <taxon>Lysinimonas</taxon>
    </lineage>
</organism>
<dbReference type="EMBL" id="JBHSMG010000001">
    <property type="protein sequence ID" value="MFC5501457.1"/>
    <property type="molecule type" value="Genomic_DNA"/>
</dbReference>